<keyword evidence="5 8" id="KW-0238">DNA-binding</keyword>
<dbReference type="EMBL" id="JANQDX010000009">
    <property type="protein sequence ID" value="KAL0919581.1"/>
    <property type="molecule type" value="Genomic_DNA"/>
</dbReference>
<dbReference type="PROSITE" id="PS01361">
    <property type="entry name" value="ZF_DOF_1"/>
    <property type="match status" value="1"/>
</dbReference>
<reference evidence="12 13" key="1">
    <citation type="journal article" date="2024" name="Plant Biotechnol. J.">
        <title>Dendrobium thyrsiflorum genome and its molecular insights into genes involved in important horticultural traits.</title>
        <authorList>
            <person name="Chen B."/>
            <person name="Wang J.Y."/>
            <person name="Zheng P.J."/>
            <person name="Li K.L."/>
            <person name="Liang Y.M."/>
            <person name="Chen X.F."/>
            <person name="Zhang C."/>
            <person name="Zhao X."/>
            <person name="He X."/>
            <person name="Zhang G.Q."/>
            <person name="Liu Z.J."/>
            <person name="Xu Q."/>
        </authorList>
    </citation>
    <scope>NUCLEOTIDE SEQUENCE [LARGE SCALE GENOMIC DNA]</scope>
    <source>
        <strain evidence="12">GZMU011</strain>
    </source>
</reference>
<keyword evidence="13" id="KW-1185">Reference proteome</keyword>
<evidence type="ECO:0000256" key="2">
    <source>
        <dbReference type="ARBA" id="ARBA00022771"/>
    </source>
</evidence>
<evidence type="ECO:0000259" key="11">
    <source>
        <dbReference type="PROSITE" id="PS50884"/>
    </source>
</evidence>
<evidence type="ECO:0000256" key="9">
    <source>
        <dbReference type="RuleBase" id="RU369094"/>
    </source>
</evidence>
<dbReference type="GO" id="GO:0003677">
    <property type="term" value="F:DNA binding"/>
    <property type="evidence" value="ECO:0007669"/>
    <property type="project" value="UniProtKB-UniRule"/>
</dbReference>
<evidence type="ECO:0000313" key="13">
    <source>
        <dbReference type="Proteomes" id="UP001552299"/>
    </source>
</evidence>
<gene>
    <name evidence="12" type="ORF">M5K25_011684</name>
</gene>
<comment type="subcellular location">
    <subcellularLocation>
        <location evidence="8 9">Nucleus</location>
    </subcellularLocation>
</comment>
<evidence type="ECO:0000256" key="7">
    <source>
        <dbReference type="ARBA" id="ARBA00023242"/>
    </source>
</evidence>
<dbReference type="PANTHER" id="PTHR31992:SF141">
    <property type="entry name" value="DOF ZINC FINGER PROTEIN DOF1.4"/>
    <property type="match status" value="1"/>
</dbReference>
<keyword evidence="1 9" id="KW-0479">Metal-binding</keyword>
<organism evidence="12 13">
    <name type="scientific">Dendrobium thyrsiflorum</name>
    <name type="common">Pinecone-like raceme dendrobium</name>
    <name type="synonym">Orchid</name>
    <dbReference type="NCBI Taxonomy" id="117978"/>
    <lineage>
        <taxon>Eukaryota</taxon>
        <taxon>Viridiplantae</taxon>
        <taxon>Streptophyta</taxon>
        <taxon>Embryophyta</taxon>
        <taxon>Tracheophyta</taxon>
        <taxon>Spermatophyta</taxon>
        <taxon>Magnoliopsida</taxon>
        <taxon>Liliopsida</taxon>
        <taxon>Asparagales</taxon>
        <taxon>Orchidaceae</taxon>
        <taxon>Epidendroideae</taxon>
        <taxon>Malaxideae</taxon>
        <taxon>Dendrobiinae</taxon>
        <taxon>Dendrobium</taxon>
    </lineage>
</organism>
<dbReference type="InterPro" id="IPR045174">
    <property type="entry name" value="Dof"/>
</dbReference>
<feature type="region of interest" description="Disordered" evidence="10">
    <location>
        <begin position="96"/>
        <end position="137"/>
    </location>
</feature>
<proteinExistence type="predicted"/>
<dbReference type="GO" id="GO:0008270">
    <property type="term" value="F:zinc ion binding"/>
    <property type="evidence" value="ECO:0007669"/>
    <property type="project" value="UniProtKB-KW"/>
</dbReference>
<evidence type="ECO:0000256" key="1">
    <source>
        <dbReference type="ARBA" id="ARBA00022723"/>
    </source>
</evidence>
<dbReference type="PROSITE" id="PS50884">
    <property type="entry name" value="ZF_DOF_2"/>
    <property type="match status" value="1"/>
</dbReference>
<protein>
    <recommendedName>
        <fullName evidence="9">Dof zinc finger protein</fullName>
    </recommendedName>
</protein>
<evidence type="ECO:0000256" key="10">
    <source>
        <dbReference type="SAM" id="MobiDB-lite"/>
    </source>
</evidence>
<comment type="function">
    <text evidence="9">Transcription factor that binds specifically to a 5'-AA[AG]G-3' consensus core sequence.</text>
</comment>
<feature type="domain" description="Dof-type" evidence="11">
    <location>
        <begin position="52"/>
        <end position="106"/>
    </location>
</feature>
<name>A0ABD0VAD9_DENTH</name>
<keyword evidence="6 9" id="KW-0804">Transcription</keyword>
<dbReference type="PANTHER" id="PTHR31992">
    <property type="entry name" value="DOF ZINC FINGER PROTEIN DOF1.4-RELATED"/>
    <property type="match status" value="1"/>
</dbReference>
<evidence type="ECO:0000256" key="3">
    <source>
        <dbReference type="ARBA" id="ARBA00022833"/>
    </source>
</evidence>
<dbReference type="Pfam" id="PF02701">
    <property type="entry name" value="Zn_ribbon_Dof"/>
    <property type="match status" value="1"/>
</dbReference>
<feature type="compositionally biased region" description="Low complexity" evidence="10">
    <location>
        <begin position="107"/>
        <end position="121"/>
    </location>
</feature>
<dbReference type="GO" id="GO:0003700">
    <property type="term" value="F:DNA-binding transcription factor activity"/>
    <property type="evidence" value="ECO:0007669"/>
    <property type="project" value="UniProtKB-UniRule"/>
</dbReference>
<comment type="caution">
    <text evidence="12">The sequence shown here is derived from an EMBL/GenBank/DDBJ whole genome shotgun (WGS) entry which is preliminary data.</text>
</comment>
<keyword evidence="7 8" id="KW-0539">Nucleus</keyword>
<accession>A0ABD0VAD9</accession>
<dbReference type="GO" id="GO:0005634">
    <property type="term" value="C:nucleus"/>
    <property type="evidence" value="ECO:0007669"/>
    <property type="project" value="UniProtKB-SubCell"/>
</dbReference>
<evidence type="ECO:0000256" key="6">
    <source>
        <dbReference type="ARBA" id="ARBA00023163"/>
    </source>
</evidence>
<keyword evidence="3 9" id="KW-0862">Zinc</keyword>
<evidence type="ECO:0000256" key="8">
    <source>
        <dbReference type="PROSITE-ProRule" id="PRU00071"/>
    </source>
</evidence>
<evidence type="ECO:0000313" key="12">
    <source>
        <dbReference type="EMBL" id="KAL0919581.1"/>
    </source>
</evidence>
<dbReference type="InterPro" id="IPR003851">
    <property type="entry name" value="Znf_Dof"/>
</dbReference>
<sequence length="290" mass="30962">MEISTGHHHQAMANHQLDHEVLNCPKSSSSTSPAHHLQQEIKKPRPLPEQALRCPRCDSTNTKFCYYNNYSLSQPRYFCKGCRRYWTKGGSLRNVPVGGGCRKNKRSSPSTSNSSSSSKKPVLQDNHDQLNPSSLLIPSMPLPPLTYDPSDLTLAFSSFHSHDPFLLGNPNPNPNPNPNGAAFLDILRGGDHSQNHGGGGGGLHSFYYGFSGGGDDIRGMLSFDGGVGGCSDSTTVAAETGVVVGNSDPASNAHSTSTSHGSLGIESGRDYWNGVASNSSWHGLINSSLL</sequence>
<dbReference type="Proteomes" id="UP001552299">
    <property type="component" value="Unassembled WGS sequence"/>
</dbReference>
<keyword evidence="2 8" id="KW-0863">Zinc-finger</keyword>
<dbReference type="AlphaFoldDB" id="A0ABD0VAD9"/>
<evidence type="ECO:0000256" key="4">
    <source>
        <dbReference type="ARBA" id="ARBA00023015"/>
    </source>
</evidence>
<evidence type="ECO:0000256" key="5">
    <source>
        <dbReference type="ARBA" id="ARBA00023125"/>
    </source>
</evidence>
<keyword evidence="4 9" id="KW-0805">Transcription regulation</keyword>
<feature type="region of interest" description="Disordered" evidence="10">
    <location>
        <begin position="22"/>
        <end position="47"/>
    </location>
</feature>